<evidence type="ECO:0000256" key="9">
    <source>
        <dbReference type="SAM" id="MobiDB-lite"/>
    </source>
</evidence>
<evidence type="ECO:0000256" key="7">
    <source>
        <dbReference type="ARBA" id="ARBA00053831"/>
    </source>
</evidence>
<comment type="subunit">
    <text evidence="8">Interacts with UBE2C/UbcH10 (E2 ubiquitin-conjugating enzyme). In vitro, interacts with cyclin-B.</text>
</comment>
<sequence>MFSIIYRDLICEAPKDICVNRMNKMEEEQDGSSYFMEVYDRIHSIDLVLRGSDHPKVIEVHPRKIVAKKCDGTEDQYPLVIEIEPTTCTAIQKHPHEGLGLRLQMRDTPVPQTSFMSTTMKRAGSELFRMERATCQCGCKTCGLTLFVNNVKFSRVLPLPSQTWRDLFNNWSCCSQPFTEDKVTPAYVTQSILKPREGDCFLDDFNILVHSRTVERKNILLRKYPNKAANKSPSPVQCVKCARCRVVVGEAIMHDDKKIDAYKLNKNNIEVLSLRKQMSETVVRPVFFSEFFLERLLAQQVSNAVQCHATHLFIIQDPESNIYLLLRVLNTGTRLFVNNGKSSNEVSDFSNEILSKTIKTGVEEESGKHSKMTDRGGHAHSGNSDGSKKAKCEKTAMASKISHDKNTGIDTEKIRRDGPPRMHGSKVAEVIEKLFSFSTHLISIGRTCNEIRSADSTGCERIVKVMYANTFEEKTLNKLSLKWLRDERTLTLTYPTHICIQILLVLVSSTLTMPIANRNIDDFVVGFLRLD</sequence>
<comment type="function">
    <text evidence="7">E3 ubiquitin-protein ligase which accepts ubiquitin from specific E2 ubiquitin-conjugating enzymes, and transfers it to substrates, generally promoting their degradation by the proteasome. Independently of its E3 ubiquitin-protein ligase activity, acts as an inhibitor of CPSF3 endonuclease activity by blocking CPSF3 active site.</text>
</comment>
<keyword evidence="11" id="KW-1185">Reference proteome</keyword>
<evidence type="ECO:0000313" key="10">
    <source>
        <dbReference type="EMBL" id="CAK8671928.1"/>
    </source>
</evidence>
<evidence type="ECO:0000256" key="8">
    <source>
        <dbReference type="ARBA" id="ARBA00064185"/>
    </source>
</evidence>
<dbReference type="PANTHER" id="PTHR31531:SF2">
    <property type="entry name" value="E3 UBIQUITIN-PROTEIN LIGASE E3D"/>
    <property type="match status" value="1"/>
</dbReference>
<evidence type="ECO:0000256" key="1">
    <source>
        <dbReference type="ARBA" id="ARBA00000885"/>
    </source>
</evidence>
<dbReference type="PANTHER" id="PTHR31531">
    <property type="entry name" value="E3 UBIQUITIN-PROTEIN LIGASE E3D FAMILY MEMBER"/>
    <property type="match status" value="1"/>
</dbReference>
<gene>
    <name evidence="10" type="ORF">CVLEPA_LOCUS954</name>
</gene>
<dbReference type="InterPro" id="IPR019193">
    <property type="entry name" value="UBQ-conj_enz_E2-bd_prot"/>
</dbReference>
<evidence type="ECO:0000256" key="5">
    <source>
        <dbReference type="ARBA" id="ARBA00032234"/>
    </source>
</evidence>
<dbReference type="EMBL" id="CAWYQH010000001">
    <property type="protein sequence ID" value="CAK8671928.1"/>
    <property type="molecule type" value="Genomic_DNA"/>
</dbReference>
<accession>A0ABP0F1W2</accession>
<evidence type="ECO:0000256" key="4">
    <source>
        <dbReference type="ARBA" id="ARBA00029737"/>
    </source>
</evidence>
<protein>
    <recommendedName>
        <fullName evidence="3">E3 ubiquitin-protein ligase E3D</fullName>
        <ecNumber evidence="2">2.3.2.26</ecNumber>
    </recommendedName>
    <alternativeName>
        <fullName evidence="6">HECT-type E3 ubiquitin transferase E3D</fullName>
    </alternativeName>
    <alternativeName>
        <fullName evidence="5">UbcH10-binding protein with a HECT-like domain</fullName>
    </alternativeName>
    <alternativeName>
        <fullName evidence="4">Ubiquitin-conjugating enzyme E2C-binding protein</fullName>
    </alternativeName>
</protein>
<feature type="compositionally biased region" description="Basic and acidic residues" evidence="9">
    <location>
        <begin position="361"/>
        <end position="377"/>
    </location>
</feature>
<comment type="catalytic activity">
    <reaction evidence="1">
        <text>S-ubiquitinyl-[E2 ubiquitin-conjugating enzyme]-L-cysteine + [acceptor protein]-L-lysine = [E2 ubiquitin-conjugating enzyme]-L-cysteine + N(6)-ubiquitinyl-[acceptor protein]-L-lysine.</text>
        <dbReference type="EC" id="2.3.2.26"/>
    </reaction>
</comment>
<evidence type="ECO:0000256" key="6">
    <source>
        <dbReference type="ARBA" id="ARBA00032298"/>
    </source>
</evidence>
<dbReference type="Proteomes" id="UP001642483">
    <property type="component" value="Unassembled WGS sequence"/>
</dbReference>
<name>A0ABP0F1W2_CLALP</name>
<dbReference type="Pfam" id="PF09814">
    <property type="entry name" value="HECT_2"/>
    <property type="match status" value="1"/>
</dbReference>
<proteinExistence type="predicted"/>
<reference evidence="10 11" key="1">
    <citation type="submission" date="2024-02" db="EMBL/GenBank/DDBJ databases">
        <authorList>
            <person name="Daric V."/>
            <person name="Darras S."/>
        </authorList>
    </citation>
    <scope>NUCLEOTIDE SEQUENCE [LARGE SCALE GENOMIC DNA]</scope>
</reference>
<comment type="caution">
    <text evidence="10">The sequence shown here is derived from an EMBL/GenBank/DDBJ whole genome shotgun (WGS) entry which is preliminary data.</text>
</comment>
<dbReference type="EC" id="2.3.2.26" evidence="2"/>
<feature type="region of interest" description="Disordered" evidence="9">
    <location>
        <begin position="360"/>
        <end position="397"/>
    </location>
</feature>
<organism evidence="10 11">
    <name type="scientific">Clavelina lepadiformis</name>
    <name type="common">Light-bulb sea squirt</name>
    <name type="synonym">Ascidia lepadiformis</name>
    <dbReference type="NCBI Taxonomy" id="159417"/>
    <lineage>
        <taxon>Eukaryota</taxon>
        <taxon>Metazoa</taxon>
        <taxon>Chordata</taxon>
        <taxon>Tunicata</taxon>
        <taxon>Ascidiacea</taxon>
        <taxon>Aplousobranchia</taxon>
        <taxon>Clavelinidae</taxon>
        <taxon>Clavelina</taxon>
    </lineage>
</organism>
<evidence type="ECO:0000256" key="2">
    <source>
        <dbReference type="ARBA" id="ARBA00012485"/>
    </source>
</evidence>
<evidence type="ECO:0000256" key="3">
    <source>
        <dbReference type="ARBA" id="ARBA00013646"/>
    </source>
</evidence>
<evidence type="ECO:0000313" key="11">
    <source>
        <dbReference type="Proteomes" id="UP001642483"/>
    </source>
</evidence>